<proteinExistence type="predicted"/>
<dbReference type="RefSeq" id="WP_021292201.1">
    <property type="nucleotide sequence ID" value="NZ_BNER01000006.1"/>
</dbReference>
<keyword evidence="1" id="KW-0812">Transmembrane</keyword>
<protein>
    <recommendedName>
        <fullName evidence="4">SigE-dependent sporulation protein</fullName>
    </recommendedName>
</protein>
<reference evidence="3" key="2">
    <citation type="submission" date="2014-05" db="EMBL/GenBank/DDBJ databases">
        <title>Draft genome sequence of Virgibacillus massiliensis Vm-5.</title>
        <authorList>
            <person name="Khelaifia S."/>
            <person name="Croce O."/>
            <person name="Lagier J.C."/>
            <person name="Raoult D."/>
        </authorList>
    </citation>
    <scope>NUCLEOTIDE SEQUENCE [LARGE SCALE GENOMIC DNA]</scope>
    <source>
        <strain evidence="3">Vm-5</strain>
    </source>
</reference>
<gene>
    <name evidence="2" type="ORF">BN990_03049</name>
</gene>
<name>A0A024QEN9_9BACI</name>
<accession>A0A024QEN9</accession>
<evidence type="ECO:0000313" key="2">
    <source>
        <dbReference type="EMBL" id="CDQ40722.1"/>
    </source>
</evidence>
<keyword evidence="1" id="KW-1133">Transmembrane helix</keyword>
<evidence type="ECO:0000256" key="1">
    <source>
        <dbReference type="SAM" id="Phobius"/>
    </source>
</evidence>
<organism evidence="2 3">
    <name type="scientific">Virgibacillus massiliensis</name>
    <dbReference type="NCBI Taxonomy" id="1462526"/>
    <lineage>
        <taxon>Bacteria</taxon>
        <taxon>Bacillati</taxon>
        <taxon>Bacillota</taxon>
        <taxon>Bacilli</taxon>
        <taxon>Bacillales</taxon>
        <taxon>Bacillaceae</taxon>
        <taxon>Virgibacillus</taxon>
    </lineage>
</organism>
<feature type="transmembrane region" description="Helical" evidence="1">
    <location>
        <begin position="6"/>
        <end position="24"/>
    </location>
</feature>
<dbReference type="AlphaFoldDB" id="A0A024QEN9"/>
<comment type="caution">
    <text evidence="2">The sequence shown here is derived from an EMBL/GenBank/DDBJ whole genome shotgun (WGS) entry which is preliminary data.</text>
</comment>
<dbReference type="Pfam" id="PF14147">
    <property type="entry name" value="Spore_YhaL"/>
    <property type="match status" value="1"/>
</dbReference>
<dbReference type="EMBL" id="CCDP010000002">
    <property type="protein sequence ID" value="CDQ40722.1"/>
    <property type="molecule type" value="Genomic_DNA"/>
</dbReference>
<dbReference type="InterPro" id="IPR025428">
    <property type="entry name" value="Spore_YhaL"/>
</dbReference>
<keyword evidence="1" id="KW-0472">Membrane</keyword>
<dbReference type="STRING" id="1462526.BN990_03049"/>
<keyword evidence="3" id="KW-1185">Reference proteome</keyword>
<reference evidence="2 3" key="1">
    <citation type="submission" date="2014-03" db="EMBL/GenBank/DDBJ databases">
        <authorList>
            <person name="Urmite Genomes U."/>
        </authorList>
    </citation>
    <scope>NUCLEOTIDE SEQUENCE [LARGE SCALE GENOMIC DNA]</scope>
    <source>
        <strain evidence="2 3">Vm-5</strain>
    </source>
</reference>
<dbReference type="Proteomes" id="UP000028875">
    <property type="component" value="Unassembled WGS sequence"/>
</dbReference>
<dbReference type="eggNOG" id="ENOG5033CS7">
    <property type="taxonomic scope" value="Bacteria"/>
</dbReference>
<sequence>MILGVPWWVFVMIILIFLSGFMAFRGMLAEKKIEQQFIEKEGEVYMKRIQEEQKKKAQRKQTRETS</sequence>
<evidence type="ECO:0000313" key="3">
    <source>
        <dbReference type="Proteomes" id="UP000028875"/>
    </source>
</evidence>
<evidence type="ECO:0008006" key="4">
    <source>
        <dbReference type="Google" id="ProtNLM"/>
    </source>
</evidence>